<evidence type="ECO:0000313" key="2">
    <source>
        <dbReference type="Proteomes" id="UP000588112"/>
    </source>
</evidence>
<proteinExistence type="predicted"/>
<dbReference type="EMBL" id="JACHBR010000001">
    <property type="protein sequence ID" value="MBB5627612.1"/>
    <property type="molecule type" value="Genomic_DNA"/>
</dbReference>
<accession>A0A7W8Z532</accession>
<reference evidence="1 2" key="1">
    <citation type="submission" date="2020-08" db="EMBL/GenBank/DDBJ databases">
        <title>Sequencing the genomes of 1000 actinobacteria strains.</title>
        <authorList>
            <person name="Klenk H.-P."/>
        </authorList>
    </citation>
    <scope>NUCLEOTIDE SEQUENCE [LARGE SCALE GENOMIC DNA]</scope>
    <source>
        <strain evidence="1 2">DSM 45790</strain>
    </source>
</reference>
<gene>
    <name evidence="1" type="ORF">BJ981_003311</name>
</gene>
<dbReference type="AlphaFoldDB" id="A0A7W8Z532"/>
<sequence length="49" mass="5489">MMVGRRRHVKANIEAAPYEPGDGGRHGFAPPAEPLWAKRMAWTDRSDAQ</sequence>
<organism evidence="1 2">
    <name type="scientific">Sphaerisporangium krabiense</name>
    <dbReference type="NCBI Taxonomy" id="763782"/>
    <lineage>
        <taxon>Bacteria</taxon>
        <taxon>Bacillati</taxon>
        <taxon>Actinomycetota</taxon>
        <taxon>Actinomycetes</taxon>
        <taxon>Streptosporangiales</taxon>
        <taxon>Streptosporangiaceae</taxon>
        <taxon>Sphaerisporangium</taxon>
    </lineage>
</organism>
<name>A0A7W8Z532_9ACTN</name>
<dbReference type="Proteomes" id="UP000588112">
    <property type="component" value="Unassembled WGS sequence"/>
</dbReference>
<protein>
    <submittedName>
        <fullName evidence="1">Uncharacterized protein</fullName>
    </submittedName>
</protein>
<keyword evidence="2" id="KW-1185">Reference proteome</keyword>
<evidence type="ECO:0000313" key="1">
    <source>
        <dbReference type="EMBL" id="MBB5627612.1"/>
    </source>
</evidence>
<comment type="caution">
    <text evidence="1">The sequence shown here is derived from an EMBL/GenBank/DDBJ whole genome shotgun (WGS) entry which is preliminary data.</text>
</comment>